<dbReference type="PANTHER" id="PTHR36766">
    <property type="entry name" value="PLANT BROAD-SPECTRUM MILDEW RESISTANCE PROTEIN RPW8"/>
    <property type="match status" value="1"/>
</dbReference>
<proteinExistence type="predicted"/>
<dbReference type="SUPFAM" id="SSF52058">
    <property type="entry name" value="L domain-like"/>
    <property type="match status" value="1"/>
</dbReference>
<dbReference type="GeneID" id="115744883"/>
<evidence type="ECO:0000259" key="3">
    <source>
        <dbReference type="Pfam" id="PF25019"/>
    </source>
</evidence>
<dbReference type="Gene3D" id="3.80.10.10">
    <property type="entry name" value="Ribonuclease Inhibitor"/>
    <property type="match status" value="3"/>
</dbReference>
<evidence type="ECO:0000313" key="5">
    <source>
        <dbReference type="RefSeq" id="XP_048136891.1"/>
    </source>
</evidence>
<keyword evidence="1" id="KW-0433">Leucine-rich repeat</keyword>
<dbReference type="InterPro" id="IPR032675">
    <property type="entry name" value="LRR_dom_sf"/>
</dbReference>
<name>A0A8B8PP66_9MYRT</name>
<evidence type="ECO:0000256" key="2">
    <source>
        <dbReference type="ARBA" id="ARBA00022821"/>
    </source>
</evidence>
<keyword evidence="2" id="KW-0611">Plant defense</keyword>
<keyword evidence="4" id="KW-1185">Reference proteome</keyword>
<gene>
    <name evidence="5" type="primary">LOC115744883</name>
</gene>
<dbReference type="InterPro" id="IPR056789">
    <property type="entry name" value="LRR_R13L1-DRL21"/>
</dbReference>
<dbReference type="PANTHER" id="PTHR36766:SF40">
    <property type="entry name" value="DISEASE RESISTANCE PROTEIN RGA3"/>
    <property type="match status" value="1"/>
</dbReference>
<feature type="domain" description="R13L1/DRL21-like LRR repeat region" evidence="3">
    <location>
        <begin position="39"/>
        <end position="94"/>
    </location>
</feature>
<organism evidence="4 5">
    <name type="scientific">Rhodamnia argentea</name>
    <dbReference type="NCBI Taxonomy" id="178133"/>
    <lineage>
        <taxon>Eukaryota</taxon>
        <taxon>Viridiplantae</taxon>
        <taxon>Streptophyta</taxon>
        <taxon>Embryophyta</taxon>
        <taxon>Tracheophyta</taxon>
        <taxon>Spermatophyta</taxon>
        <taxon>Magnoliopsida</taxon>
        <taxon>eudicotyledons</taxon>
        <taxon>Gunneridae</taxon>
        <taxon>Pentapetalae</taxon>
        <taxon>rosids</taxon>
        <taxon>malvids</taxon>
        <taxon>Myrtales</taxon>
        <taxon>Myrtaceae</taxon>
        <taxon>Myrtoideae</taxon>
        <taxon>Myrteae</taxon>
        <taxon>Australasian group</taxon>
        <taxon>Rhodamnia</taxon>
    </lineage>
</organism>
<dbReference type="AlphaFoldDB" id="A0A8B8PP66"/>
<dbReference type="Pfam" id="PF25019">
    <property type="entry name" value="LRR_R13L1-DRL21"/>
    <property type="match status" value="1"/>
</dbReference>
<dbReference type="GO" id="GO:0006952">
    <property type="term" value="P:defense response"/>
    <property type="evidence" value="ECO:0007669"/>
    <property type="project" value="UniProtKB-KW"/>
</dbReference>
<accession>A0A8B8PP66</accession>
<sequence>MELRNCMSLEKLPSKMRALRRLRIEYCPKIKGLTTQFAALKELEIRDYEGVESLEQISIESLESLSVYGCKNLGSLSQCLRALSNLTELYIEECPALEIEDFPALPITLSYFYLDNCPKIKSLPSQWHHLTSLQRLHIWDCQNIKCFRKGGLPPNLQILSIVGCENLKQPVTEWGLPNLTSLESLTIDGRSMGGEGEKEWFPSEEEDAWSLLFPSSLTSLDIYNMRNLERLSSGLPNHLSSLKQLGIYDCPKLRYLPEDGLPPSLQYLEILGCKILKDGCSKLTGHYWPLIQEIPSIYIEDVRIQ</sequence>
<dbReference type="Proteomes" id="UP000827889">
    <property type="component" value="Chromosome 6"/>
</dbReference>
<dbReference type="RefSeq" id="XP_048136891.1">
    <property type="nucleotide sequence ID" value="XM_048280934.1"/>
</dbReference>
<protein>
    <submittedName>
        <fullName evidence="5">Disease resistance protein At3g14460</fullName>
    </submittedName>
</protein>
<evidence type="ECO:0000256" key="1">
    <source>
        <dbReference type="ARBA" id="ARBA00022614"/>
    </source>
</evidence>
<evidence type="ECO:0000313" key="4">
    <source>
        <dbReference type="Proteomes" id="UP000827889"/>
    </source>
</evidence>
<reference evidence="5" key="1">
    <citation type="submission" date="2025-08" db="UniProtKB">
        <authorList>
            <consortium name="RefSeq"/>
        </authorList>
    </citation>
    <scope>IDENTIFICATION</scope>
    <source>
        <tissue evidence="5">Leaf</tissue>
    </source>
</reference>
<dbReference type="KEGG" id="rarg:115744883"/>